<evidence type="ECO:0000256" key="2">
    <source>
        <dbReference type="ARBA" id="ARBA00006991"/>
    </source>
</evidence>
<dbReference type="Gene3D" id="3.30.160.60">
    <property type="entry name" value="Classic Zinc Finger"/>
    <property type="match status" value="2"/>
</dbReference>
<accession>A0AAD2CWA9</accession>
<dbReference type="GO" id="GO:0010468">
    <property type="term" value="P:regulation of gene expression"/>
    <property type="evidence" value="ECO:0007669"/>
    <property type="project" value="TreeGrafter"/>
</dbReference>
<dbReference type="SMART" id="SM00355">
    <property type="entry name" value="ZnF_C2H2"/>
    <property type="match status" value="3"/>
</dbReference>
<feature type="domain" description="C2H2-type" evidence="10">
    <location>
        <begin position="214"/>
        <end position="242"/>
    </location>
</feature>
<dbReference type="PANTHER" id="PTHR16515:SF49">
    <property type="entry name" value="GASTRULA ZINC FINGER PROTEIN XLCGF49.1-LIKE-RELATED"/>
    <property type="match status" value="1"/>
</dbReference>
<keyword evidence="7" id="KW-0238">DNA-binding</keyword>
<keyword evidence="6" id="KW-0862">Zinc</keyword>
<dbReference type="InterPro" id="IPR036236">
    <property type="entry name" value="Znf_C2H2_sf"/>
</dbReference>
<organism evidence="11 12">
    <name type="scientific">Euplotes crassus</name>
    <dbReference type="NCBI Taxonomy" id="5936"/>
    <lineage>
        <taxon>Eukaryota</taxon>
        <taxon>Sar</taxon>
        <taxon>Alveolata</taxon>
        <taxon>Ciliophora</taxon>
        <taxon>Intramacronucleata</taxon>
        <taxon>Spirotrichea</taxon>
        <taxon>Hypotrichia</taxon>
        <taxon>Euplotida</taxon>
        <taxon>Euplotidae</taxon>
        <taxon>Moneuplotes</taxon>
    </lineage>
</organism>
<keyword evidence="3" id="KW-0479">Metal-binding</keyword>
<keyword evidence="5 9" id="KW-0863">Zinc-finger</keyword>
<dbReference type="AlphaFoldDB" id="A0AAD2CWA9"/>
<evidence type="ECO:0000256" key="6">
    <source>
        <dbReference type="ARBA" id="ARBA00022833"/>
    </source>
</evidence>
<evidence type="ECO:0000313" key="11">
    <source>
        <dbReference type="EMBL" id="CAI2373175.1"/>
    </source>
</evidence>
<dbReference type="InterPro" id="IPR050331">
    <property type="entry name" value="Zinc_finger"/>
</dbReference>
<dbReference type="SUPFAM" id="SSF57667">
    <property type="entry name" value="beta-beta-alpha zinc fingers"/>
    <property type="match status" value="2"/>
</dbReference>
<keyword evidence="4" id="KW-0677">Repeat</keyword>
<evidence type="ECO:0000313" key="12">
    <source>
        <dbReference type="Proteomes" id="UP001295684"/>
    </source>
</evidence>
<sequence>MNMLHGYNVFPAMEMKESLPPLNQICVWYTQTEEIPCANPFTMLADYCTCEYANTSSGFPNHVEHMNWGMPSSRDTQYGNHRAISAQIGAYKTDSNSYTNIYANRMCRLQEVPNSFTSKIEKFTLKKSLLKNYKCKVEKRTNFRGSISTVYVCKYDNCNKEFTRTWSILDHVRMHEGEKPYQCPFCSRQYTQKGNLDKHMLLHQKPEVEARRSHQCLHCAKWYTEKYNLKTHIRKFHPEEYKKKYGVYKKRQS</sequence>
<dbReference type="FunFam" id="3.30.160.60:FF:001235">
    <property type="entry name" value="Si:ch211-119o8.6"/>
    <property type="match status" value="1"/>
</dbReference>
<feature type="domain" description="C2H2-type" evidence="10">
    <location>
        <begin position="181"/>
        <end position="208"/>
    </location>
</feature>
<evidence type="ECO:0000256" key="9">
    <source>
        <dbReference type="PROSITE-ProRule" id="PRU00042"/>
    </source>
</evidence>
<protein>
    <recommendedName>
        <fullName evidence="10">C2H2-type domain-containing protein</fullName>
    </recommendedName>
</protein>
<name>A0AAD2CWA9_EUPCR</name>
<evidence type="ECO:0000259" key="10">
    <source>
        <dbReference type="PROSITE" id="PS50157"/>
    </source>
</evidence>
<keyword evidence="8" id="KW-0539">Nucleus</keyword>
<dbReference type="GO" id="GO:0003677">
    <property type="term" value="F:DNA binding"/>
    <property type="evidence" value="ECO:0007669"/>
    <property type="project" value="UniProtKB-KW"/>
</dbReference>
<evidence type="ECO:0000256" key="5">
    <source>
        <dbReference type="ARBA" id="ARBA00022771"/>
    </source>
</evidence>
<gene>
    <name evidence="11" type="ORF">ECRASSUSDP1_LOCUS14515</name>
</gene>
<evidence type="ECO:0000256" key="8">
    <source>
        <dbReference type="ARBA" id="ARBA00023242"/>
    </source>
</evidence>
<comment type="caution">
    <text evidence="11">The sequence shown here is derived from an EMBL/GenBank/DDBJ whole genome shotgun (WGS) entry which is preliminary data.</text>
</comment>
<dbReference type="Proteomes" id="UP001295684">
    <property type="component" value="Unassembled WGS sequence"/>
</dbReference>
<evidence type="ECO:0000256" key="4">
    <source>
        <dbReference type="ARBA" id="ARBA00022737"/>
    </source>
</evidence>
<dbReference type="PANTHER" id="PTHR16515">
    <property type="entry name" value="PR DOMAIN ZINC FINGER PROTEIN"/>
    <property type="match status" value="1"/>
</dbReference>
<dbReference type="GO" id="GO:0005634">
    <property type="term" value="C:nucleus"/>
    <property type="evidence" value="ECO:0007669"/>
    <property type="project" value="UniProtKB-SubCell"/>
</dbReference>
<feature type="domain" description="C2H2-type" evidence="10">
    <location>
        <begin position="151"/>
        <end position="180"/>
    </location>
</feature>
<dbReference type="InterPro" id="IPR013087">
    <property type="entry name" value="Znf_C2H2_type"/>
</dbReference>
<dbReference type="PROSITE" id="PS50157">
    <property type="entry name" value="ZINC_FINGER_C2H2_2"/>
    <property type="match status" value="3"/>
</dbReference>
<comment type="subcellular location">
    <subcellularLocation>
        <location evidence="1">Nucleus</location>
    </subcellularLocation>
</comment>
<evidence type="ECO:0000256" key="3">
    <source>
        <dbReference type="ARBA" id="ARBA00022723"/>
    </source>
</evidence>
<reference evidence="11" key="1">
    <citation type="submission" date="2023-07" db="EMBL/GenBank/DDBJ databases">
        <authorList>
            <consortium name="AG Swart"/>
            <person name="Singh M."/>
            <person name="Singh A."/>
            <person name="Seah K."/>
            <person name="Emmerich C."/>
        </authorList>
    </citation>
    <scope>NUCLEOTIDE SEQUENCE</scope>
    <source>
        <strain evidence="11">DP1</strain>
    </source>
</reference>
<evidence type="ECO:0000256" key="1">
    <source>
        <dbReference type="ARBA" id="ARBA00004123"/>
    </source>
</evidence>
<dbReference type="EMBL" id="CAMPGE010014507">
    <property type="protein sequence ID" value="CAI2373175.1"/>
    <property type="molecule type" value="Genomic_DNA"/>
</dbReference>
<proteinExistence type="inferred from homology"/>
<dbReference type="Pfam" id="PF00096">
    <property type="entry name" value="zf-C2H2"/>
    <property type="match status" value="1"/>
</dbReference>
<keyword evidence="12" id="KW-1185">Reference proteome</keyword>
<dbReference type="PROSITE" id="PS00028">
    <property type="entry name" value="ZINC_FINGER_C2H2_1"/>
    <property type="match status" value="3"/>
</dbReference>
<comment type="similarity">
    <text evidence="2">Belongs to the krueppel C2H2-type zinc-finger protein family.</text>
</comment>
<evidence type="ECO:0000256" key="7">
    <source>
        <dbReference type="ARBA" id="ARBA00023125"/>
    </source>
</evidence>
<dbReference type="GO" id="GO:0008270">
    <property type="term" value="F:zinc ion binding"/>
    <property type="evidence" value="ECO:0007669"/>
    <property type="project" value="UniProtKB-KW"/>
</dbReference>